<accession>A0A059J4S8</accession>
<evidence type="ECO:0000313" key="3">
    <source>
        <dbReference type="Proteomes" id="UP000024533"/>
    </source>
</evidence>
<feature type="compositionally biased region" description="Polar residues" evidence="1">
    <location>
        <begin position="144"/>
        <end position="156"/>
    </location>
</feature>
<protein>
    <submittedName>
        <fullName evidence="2">Uncharacterized protein</fullName>
    </submittedName>
</protein>
<dbReference type="AlphaFoldDB" id="A0A059J4S8"/>
<reference evidence="2 3" key="1">
    <citation type="submission" date="2014-02" db="EMBL/GenBank/DDBJ databases">
        <title>The Genome Sequence of Trichophyton interdigitale MR816.</title>
        <authorList>
            <consortium name="The Broad Institute Genomics Platform"/>
            <person name="Cuomo C.A."/>
            <person name="White T.C."/>
            <person name="Graser Y."/>
            <person name="Martinez-Rossi N."/>
            <person name="Heitman J."/>
            <person name="Young S.K."/>
            <person name="Zeng Q."/>
            <person name="Gargeya S."/>
            <person name="Abouelleil A."/>
            <person name="Alvarado L."/>
            <person name="Chapman S.B."/>
            <person name="Gainer-Dewar J."/>
            <person name="Goldberg J."/>
            <person name="Griggs A."/>
            <person name="Gujja S."/>
            <person name="Hansen M."/>
            <person name="Howarth C."/>
            <person name="Imamovic A."/>
            <person name="Larimer J."/>
            <person name="Martinez D."/>
            <person name="Murphy C."/>
            <person name="Pearson M.D."/>
            <person name="Persinoti G."/>
            <person name="Poon T."/>
            <person name="Priest M."/>
            <person name="Roberts A.D."/>
            <person name="Saif S."/>
            <person name="Shea T.D."/>
            <person name="Sykes S.N."/>
            <person name="Wortman J."/>
            <person name="Nusbaum C."/>
            <person name="Birren B."/>
        </authorList>
    </citation>
    <scope>NUCLEOTIDE SEQUENCE [LARGE SCALE GENOMIC DNA]</scope>
    <source>
        <strain evidence="2 3">MR816</strain>
    </source>
</reference>
<name>A0A059J4S8_TRIIM</name>
<feature type="compositionally biased region" description="Low complexity" evidence="1">
    <location>
        <begin position="35"/>
        <end position="51"/>
    </location>
</feature>
<proteinExistence type="predicted"/>
<dbReference type="STRING" id="1215338.A0A059J4S8"/>
<feature type="region of interest" description="Disordered" evidence="1">
    <location>
        <begin position="1"/>
        <end position="103"/>
    </location>
</feature>
<keyword evidence="3" id="KW-1185">Reference proteome</keyword>
<feature type="region of interest" description="Disordered" evidence="1">
    <location>
        <begin position="144"/>
        <end position="184"/>
    </location>
</feature>
<dbReference type="HOGENOM" id="CLU_016938_0_0_1"/>
<gene>
    <name evidence="2" type="ORF">H109_05290</name>
</gene>
<organism evidence="2 3">
    <name type="scientific">Trichophyton interdigitale (strain MR816)</name>
    <dbReference type="NCBI Taxonomy" id="1215338"/>
    <lineage>
        <taxon>Eukaryota</taxon>
        <taxon>Fungi</taxon>
        <taxon>Dikarya</taxon>
        <taxon>Ascomycota</taxon>
        <taxon>Pezizomycotina</taxon>
        <taxon>Eurotiomycetes</taxon>
        <taxon>Eurotiomycetidae</taxon>
        <taxon>Onygenales</taxon>
        <taxon>Arthrodermataceae</taxon>
        <taxon>Trichophyton</taxon>
    </lineage>
</organism>
<dbReference type="OrthoDB" id="5350396at2759"/>
<dbReference type="Proteomes" id="UP000024533">
    <property type="component" value="Unassembled WGS sequence"/>
</dbReference>
<dbReference type="OMA" id="TLLRMSM"/>
<evidence type="ECO:0000256" key="1">
    <source>
        <dbReference type="SAM" id="MobiDB-lite"/>
    </source>
</evidence>
<feature type="compositionally biased region" description="Basic residues" evidence="1">
    <location>
        <begin position="159"/>
        <end position="170"/>
    </location>
</feature>
<dbReference type="EMBL" id="AOKY01000336">
    <property type="protein sequence ID" value="KDB22789.1"/>
    <property type="molecule type" value="Genomic_DNA"/>
</dbReference>
<comment type="caution">
    <text evidence="2">The sequence shown here is derived from an EMBL/GenBank/DDBJ whole genome shotgun (WGS) entry which is preliminary data.</text>
</comment>
<evidence type="ECO:0000313" key="2">
    <source>
        <dbReference type="EMBL" id="KDB22789.1"/>
    </source>
</evidence>
<sequence length="672" mass="74001">MKENHKISSYFKPAESSSEPHPVAGVKRPSSKDGPCSSSPLTSCPPDLSSPVQFTSSLSEPKQEQVILQDRSRNDSSGAAESSHRQHLPMDEPAVSSFTTVPGSQRVFKDGQIVITASDDDDDDYSINSIAISTDELLAKFLGTSGQNEGSDTDMSGSKGRKGSRAKPKPKSKETHTATTRSTHKFSLDDLVADAMHDKEREAQVSAAKVLIQESMGKYKAKGKTPADKDDNIYASLVSDTSDPVAVRRLKDAVLRTEALRQGISWSFFRGDPPTVEVEPFPILSVDPGSWEGVLREPSSRDRAFLSGVVGEVLKYIPLQEDVLLWILQSVATEPRDELRFAYISTLQVSPEYQISSLVQPSHIDRLFATLGAKNSALDASEPLVPDTHNVDGEESLPPIDRKYLLSVLTLLSNVAEKLNALTREHTLKILFRLALDETVMNDGAVCSETRRAIPALFGQSRSSALPEANAHKLAQNAYQTVKDTTLQCLLLRNIPPITPEIALFRCRLASAFLFMDSSPLDKSDAELINLRKIISQLKGDRFKVNEHRPEDKEPFDFANLAALTTILDVAIDSGTLQPSFLDKEGEIEFNKQVDKLADRVKAIFTAIQDSGASHMKRTEAKESLQALHYRLVYTVRTKPVLKKSYFVASNDDDYAGGSGKRDILERFLGVR</sequence>